<protein>
    <submittedName>
        <fullName evidence="1">Restriction endonuclease MspI</fullName>
    </submittedName>
</protein>
<dbReference type="EMBL" id="SLVJ01000004">
    <property type="protein sequence ID" value="TCM68663.1"/>
    <property type="molecule type" value="Genomic_DNA"/>
</dbReference>
<sequence length="263" mass="30335">MRTEILTNLYDEFEIDSLPLEQHGKTSDRLGKLYERYTLEIFKDFKTMIFYSDPILYPQEAKIVKDILEALNIYLEDISDVSSSNDGLGRTIAGGLPKTDAYITIHLYDGTKKQVPLNIKHSSKSKVSIAEYDVETICEGVGIPDGELKELIRKHQNDQSAKFFTSAERHRLIELLDPYKERFVRWCITLNAEKSEENLLHPDLIIRFKVVDREYKGVSIRNIDDYVNDRIKEGARKRRPGFGTGLNWTYASGSKSKKMQFKG</sequence>
<dbReference type="Pfam" id="PF09208">
    <property type="entry name" value="Endonuc-MspI"/>
    <property type="match status" value="1"/>
</dbReference>
<dbReference type="InterPro" id="IPR011335">
    <property type="entry name" value="Restrct_endonuc-II-like"/>
</dbReference>
<evidence type="ECO:0000313" key="1">
    <source>
        <dbReference type="EMBL" id="TCM68663.1"/>
    </source>
</evidence>
<organism evidence="1 2">
    <name type="scientific">Acinetobacter calcoaceticus</name>
    <dbReference type="NCBI Taxonomy" id="471"/>
    <lineage>
        <taxon>Bacteria</taxon>
        <taxon>Pseudomonadati</taxon>
        <taxon>Pseudomonadota</taxon>
        <taxon>Gammaproteobacteria</taxon>
        <taxon>Moraxellales</taxon>
        <taxon>Moraxellaceae</taxon>
        <taxon>Acinetobacter</taxon>
        <taxon>Acinetobacter calcoaceticus/baumannii complex</taxon>
    </lineage>
</organism>
<dbReference type="SUPFAM" id="SSF52980">
    <property type="entry name" value="Restriction endonuclease-like"/>
    <property type="match status" value="1"/>
</dbReference>
<proteinExistence type="predicted"/>
<dbReference type="OrthoDB" id="1550365at2"/>
<dbReference type="GO" id="GO:0009036">
    <property type="term" value="F:type II site-specific deoxyribonuclease activity"/>
    <property type="evidence" value="ECO:0007669"/>
    <property type="project" value="InterPro"/>
</dbReference>
<dbReference type="GO" id="GO:0009307">
    <property type="term" value="P:DNA restriction-modification system"/>
    <property type="evidence" value="ECO:0007669"/>
    <property type="project" value="InterPro"/>
</dbReference>
<comment type="caution">
    <text evidence="1">The sequence shown here is derived from an EMBL/GenBank/DDBJ whole genome shotgun (WGS) entry which is preliminary data.</text>
</comment>
<dbReference type="Proteomes" id="UP000294963">
    <property type="component" value="Unassembled WGS sequence"/>
</dbReference>
<keyword evidence="1" id="KW-0255">Endonuclease</keyword>
<keyword evidence="1" id="KW-0378">Hydrolase</keyword>
<dbReference type="AlphaFoldDB" id="A0A4R1Y8D7"/>
<dbReference type="InterPro" id="IPR015291">
    <property type="entry name" value="Restrct_endonuc_II_MspI"/>
</dbReference>
<gene>
    <name evidence="1" type="ORF">EC844_10439</name>
</gene>
<dbReference type="CDD" id="cd22334">
    <property type="entry name" value="MspI-like"/>
    <property type="match status" value="1"/>
</dbReference>
<dbReference type="GO" id="GO:0003677">
    <property type="term" value="F:DNA binding"/>
    <property type="evidence" value="ECO:0007669"/>
    <property type="project" value="InterPro"/>
</dbReference>
<keyword evidence="1" id="KW-0540">Nuclease</keyword>
<accession>A0A4R1Y8D7</accession>
<name>A0A4R1Y8D7_ACICA</name>
<reference evidence="1 2" key="1">
    <citation type="submission" date="2019-03" db="EMBL/GenBank/DDBJ databases">
        <title>Genomic analyses of the natural microbiome of Caenorhabditis elegans.</title>
        <authorList>
            <person name="Samuel B."/>
        </authorList>
    </citation>
    <scope>NUCLEOTIDE SEQUENCE [LARGE SCALE GENOMIC DNA]</scope>
    <source>
        <strain evidence="1 2">JUb89</strain>
    </source>
</reference>
<keyword evidence="2" id="KW-1185">Reference proteome</keyword>
<evidence type="ECO:0000313" key="2">
    <source>
        <dbReference type="Proteomes" id="UP000294963"/>
    </source>
</evidence>